<dbReference type="InterPro" id="IPR036640">
    <property type="entry name" value="ABC1_TM_sf"/>
</dbReference>
<dbReference type="EMBL" id="JABEND010000013">
    <property type="protein sequence ID" value="NNG37443.1"/>
    <property type="molecule type" value="Genomic_DNA"/>
</dbReference>
<keyword evidence="6" id="KW-0067">ATP-binding</keyword>
<evidence type="ECO:0000256" key="1">
    <source>
        <dbReference type="ARBA" id="ARBA00004651"/>
    </source>
</evidence>
<dbReference type="PANTHER" id="PTHR24221:SF654">
    <property type="entry name" value="ATP-BINDING CASSETTE SUB-FAMILY B MEMBER 6"/>
    <property type="match status" value="1"/>
</dbReference>
<keyword evidence="5" id="KW-0547">Nucleotide-binding</keyword>
<evidence type="ECO:0000313" key="14">
    <source>
        <dbReference type="Proteomes" id="UP000562984"/>
    </source>
</evidence>
<dbReference type="Pfam" id="PF00664">
    <property type="entry name" value="ABC_membrane"/>
    <property type="match status" value="1"/>
</dbReference>
<comment type="caution">
    <text evidence="13">The sequence shown here is derived from an EMBL/GenBank/DDBJ whole genome shotgun (WGS) entry which is preliminary data.</text>
</comment>
<comment type="similarity">
    <text evidence="9">Belongs to the ABC transporter superfamily. Lipid exporter (TC 3.A.1.106) family.</text>
</comment>
<evidence type="ECO:0000256" key="10">
    <source>
        <dbReference type="SAM" id="Phobius"/>
    </source>
</evidence>
<keyword evidence="3" id="KW-1003">Cell membrane</keyword>
<evidence type="ECO:0000256" key="2">
    <source>
        <dbReference type="ARBA" id="ARBA00022448"/>
    </source>
</evidence>
<dbReference type="InterPro" id="IPR039421">
    <property type="entry name" value="Type_1_exporter"/>
</dbReference>
<evidence type="ECO:0000256" key="4">
    <source>
        <dbReference type="ARBA" id="ARBA00022692"/>
    </source>
</evidence>
<dbReference type="InterPro" id="IPR003593">
    <property type="entry name" value="AAA+_ATPase"/>
</dbReference>
<dbReference type="Gene3D" id="3.40.50.300">
    <property type="entry name" value="P-loop containing nucleotide triphosphate hydrolases"/>
    <property type="match status" value="1"/>
</dbReference>
<dbReference type="PROSITE" id="PS50929">
    <property type="entry name" value="ABC_TM1F"/>
    <property type="match status" value="1"/>
</dbReference>
<keyword evidence="2" id="KW-0813">Transport</keyword>
<dbReference type="GO" id="GO:0034040">
    <property type="term" value="F:ATPase-coupled lipid transmembrane transporter activity"/>
    <property type="evidence" value="ECO:0007669"/>
    <property type="project" value="TreeGrafter"/>
</dbReference>
<keyword evidence="14" id="KW-1185">Reference proteome</keyword>
<keyword evidence="8 10" id="KW-0472">Membrane</keyword>
<evidence type="ECO:0000259" key="11">
    <source>
        <dbReference type="PROSITE" id="PS50893"/>
    </source>
</evidence>
<dbReference type="InterPro" id="IPR022515">
    <property type="entry name" value="NHPM_micro_ABC2"/>
</dbReference>
<accession>A0A849ACJ2</accession>
<dbReference type="PROSITE" id="PS50893">
    <property type="entry name" value="ABC_TRANSPORTER_2"/>
    <property type="match status" value="1"/>
</dbReference>
<dbReference type="InterPro" id="IPR011527">
    <property type="entry name" value="ABC1_TM_dom"/>
</dbReference>
<gene>
    <name evidence="13" type="ORF">HKD39_17400</name>
</gene>
<dbReference type="InterPro" id="IPR017871">
    <property type="entry name" value="ABC_transporter-like_CS"/>
</dbReference>
<evidence type="ECO:0000256" key="3">
    <source>
        <dbReference type="ARBA" id="ARBA00022475"/>
    </source>
</evidence>
<feature type="transmembrane region" description="Helical" evidence="10">
    <location>
        <begin position="680"/>
        <end position="708"/>
    </location>
</feature>
<evidence type="ECO:0000256" key="5">
    <source>
        <dbReference type="ARBA" id="ARBA00022741"/>
    </source>
</evidence>
<evidence type="ECO:0000256" key="7">
    <source>
        <dbReference type="ARBA" id="ARBA00022989"/>
    </source>
</evidence>
<feature type="transmembrane region" description="Helical" evidence="10">
    <location>
        <begin position="535"/>
        <end position="558"/>
    </location>
</feature>
<dbReference type="InterPro" id="IPR027417">
    <property type="entry name" value="P-loop_NTPase"/>
</dbReference>
<dbReference type="GO" id="GO:0016887">
    <property type="term" value="F:ATP hydrolysis activity"/>
    <property type="evidence" value="ECO:0007669"/>
    <property type="project" value="InterPro"/>
</dbReference>
<protein>
    <submittedName>
        <fullName evidence="13">NHLP bacteriocin export ABC transporter permease/ATPase subunit</fullName>
    </submittedName>
</protein>
<dbReference type="Proteomes" id="UP000562984">
    <property type="component" value="Unassembled WGS sequence"/>
</dbReference>
<feature type="transmembrane region" description="Helical" evidence="10">
    <location>
        <begin position="649"/>
        <end position="668"/>
    </location>
</feature>
<dbReference type="AlphaFoldDB" id="A0A849ACJ2"/>
<dbReference type="GO" id="GO:0005886">
    <property type="term" value="C:plasma membrane"/>
    <property type="evidence" value="ECO:0007669"/>
    <property type="project" value="UniProtKB-SubCell"/>
</dbReference>
<dbReference type="PROSITE" id="PS00211">
    <property type="entry name" value="ABC_TRANSPORTER_1"/>
    <property type="match status" value="1"/>
</dbReference>
<dbReference type="NCBIfam" id="TIGR03797">
    <property type="entry name" value="NHLM_micro_ABC2"/>
    <property type="match status" value="1"/>
</dbReference>
<name>A0A849ACJ2_9ACTN</name>
<dbReference type="PANTHER" id="PTHR24221">
    <property type="entry name" value="ATP-BINDING CASSETTE SUB-FAMILY B"/>
    <property type="match status" value="1"/>
</dbReference>
<evidence type="ECO:0000259" key="12">
    <source>
        <dbReference type="PROSITE" id="PS50929"/>
    </source>
</evidence>
<dbReference type="SMART" id="SM00382">
    <property type="entry name" value="AAA"/>
    <property type="match status" value="1"/>
</dbReference>
<feature type="transmembrane region" description="Helical" evidence="10">
    <location>
        <begin position="465"/>
        <end position="488"/>
    </location>
</feature>
<organism evidence="13 14">
    <name type="scientific">Nakamurella aerolata</name>
    <dbReference type="NCBI Taxonomy" id="1656892"/>
    <lineage>
        <taxon>Bacteria</taxon>
        <taxon>Bacillati</taxon>
        <taxon>Actinomycetota</taxon>
        <taxon>Actinomycetes</taxon>
        <taxon>Nakamurellales</taxon>
        <taxon>Nakamurellaceae</taxon>
        <taxon>Nakamurella</taxon>
    </lineage>
</organism>
<dbReference type="GO" id="GO:0140359">
    <property type="term" value="F:ABC-type transporter activity"/>
    <property type="evidence" value="ECO:0007669"/>
    <property type="project" value="InterPro"/>
</dbReference>
<dbReference type="RefSeq" id="WP_171201137.1">
    <property type="nucleotide sequence ID" value="NZ_JABEND010000013.1"/>
</dbReference>
<dbReference type="InterPro" id="IPR003439">
    <property type="entry name" value="ABC_transporter-like_ATP-bd"/>
</dbReference>
<dbReference type="GO" id="GO:0005524">
    <property type="term" value="F:ATP binding"/>
    <property type="evidence" value="ECO:0007669"/>
    <property type="project" value="UniProtKB-KW"/>
</dbReference>
<feature type="domain" description="ABC transmembrane type-1" evidence="12">
    <location>
        <begin position="430"/>
        <end position="713"/>
    </location>
</feature>
<feature type="transmembrane region" description="Helical" evidence="10">
    <location>
        <begin position="564"/>
        <end position="582"/>
    </location>
</feature>
<keyword evidence="7 10" id="KW-1133">Transmembrane helix</keyword>
<proteinExistence type="inferred from homology"/>
<evidence type="ECO:0000256" key="9">
    <source>
        <dbReference type="ARBA" id="ARBA00061644"/>
    </source>
</evidence>
<reference evidence="13 14" key="1">
    <citation type="submission" date="2020-05" db="EMBL/GenBank/DDBJ databases">
        <title>Nakamurella sp. DB0629 isolated from air conditioner.</title>
        <authorList>
            <person name="Kim D.H."/>
            <person name="Kim D.-U."/>
        </authorList>
    </citation>
    <scope>NUCLEOTIDE SEQUENCE [LARGE SCALE GENOMIC DNA]</scope>
    <source>
        <strain evidence="13 14">DB0629</strain>
    </source>
</reference>
<evidence type="ECO:0000313" key="13">
    <source>
        <dbReference type="EMBL" id="NNG37443.1"/>
    </source>
</evidence>
<comment type="subcellular location">
    <subcellularLocation>
        <location evidence="1">Cell membrane</location>
        <topology evidence="1">Multi-pass membrane protein</topology>
    </subcellularLocation>
</comment>
<keyword evidence="4 10" id="KW-0812">Transmembrane</keyword>
<dbReference type="Pfam" id="PF00005">
    <property type="entry name" value="ABC_tran"/>
    <property type="match status" value="1"/>
</dbReference>
<sequence length="973" mass="102997">MTTLSDTLDLRSHTTALPLTGQPILVLDRADTLTLVEAGHLDLFAVPVRDGRPAGRWTFLARIGAGGLIPGGVPGPLHQLIARPSLDARLSTIAAADLARMVGPEIAHVVSGIDRVISELAHSLRGGLPPREFVPVSRPTAQQPQQAQQAQPPLTVGAGEAIRSIDGVLWVDIESGCAEIGDAAGDTVEGRQRVCLTERDWLTATEPTTLTVQSTRDLAVGGELWHAVVTHMLRTLQFIDIRVCRRDSEERAAMRRRAELDAQAMPSTATRFESLLRETESAISTTKVSGSDSALDAAKQVAAELGFQVRPPVAGSVLGRHHDEVSAIALASGVRTRTIRLGTGWWRSDVGPFVAFRKQTGEPVAAIRVGGRYVLRQAGDSTPVTAKVAGELDNRGTVLYPSLPPEVRGVKGLLRFGLSGNKSDYWRFGLMATLVAGIGLLTPLMTGQVLGTFVARADRSLIVQGSLLVIAAALVVAVLSVVQNFAVLRIESRASEKMQAGVWNRLLSLPAAFFARYSTGSLGTAVMGVNAAQELLSGMVITATLGLITGLANLVLVFFIDVKLALVGAGLLLVAVAAAWVATRLDIRRQQAAYQAGRQVASRVFQLLTAVPKLRVAAAEDRAFGVWADEFAAERSLTTASRRIENRMAVFNAGFPIVCSIVLFAVVGGSVPGSVSVTTFLAFLAAFTILMSATVQFTTAAITAIAVVPMFQQLTPILSTEPEIDAGKADPGELSGRVTLSEVSFRYGDGPAVLDRVSFSVDAGEFVAVVGPSGSGKSTLLRLLLGFERPGSGAVLYDGQDLADLDVGAVRRQCGVVLQHGGLFAGDIKSNIIGSTTYSVEDAWAAAEMSGIAADIKAMPMGMNTVLSEGTSALSGGQRQRLMIARALIGRPRIVYFDEATSALDNPTQLTVAEATHRLNASRIVVAHRLTTIMGADRIIVLDKGKIVQQGSYAELMADADGLFAQLARRQTS</sequence>
<dbReference type="Gene3D" id="1.20.1560.10">
    <property type="entry name" value="ABC transporter type 1, transmembrane domain"/>
    <property type="match status" value="1"/>
</dbReference>
<evidence type="ECO:0000256" key="8">
    <source>
        <dbReference type="ARBA" id="ARBA00023136"/>
    </source>
</evidence>
<dbReference type="SUPFAM" id="SSF90123">
    <property type="entry name" value="ABC transporter transmembrane region"/>
    <property type="match status" value="1"/>
</dbReference>
<dbReference type="FunFam" id="3.40.50.300:FF:000299">
    <property type="entry name" value="ABC transporter ATP-binding protein/permease"/>
    <property type="match status" value="1"/>
</dbReference>
<feature type="transmembrane region" description="Helical" evidence="10">
    <location>
        <begin position="425"/>
        <end position="445"/>
    </location>
</feature>
<feature type="domain" description="ABC transporter" evidence="11">
    <location>
        <begin position="738"/>
        <end position="969"/>
    </location>
</feature>
<evidence type="ECO:0000256" key="6">
    <source>
        <dbReference type="ARBA" id="ARBA00022840"/>
    </source>
</evidence>
<dbReference type="SUPFAM" id="SSF52540">
    <property type="entry name" value="P-loop containing nucleoside triphosphate hydrolases"/>
    <property type="match status" value="1"/>
</dbReference>